<accession>X6PAV1</accession>
<keyword evidence="10" id="KW-0966">Cell projection</keyword>
<feature type="compositionally biased region" description="Low complexity" evidence="12">
    <location>
        <begin position="159"/>
        <end position="168"/>
    </location>
</feature>
<dbReference type="InterPro" id="IPR001680">
    <property type="entry name" value="WD40_rpt"/>
</dbReference>
<evidence type="ECO:0000256" key="4">
    <source>
        <dbReference type="ARBA" id="ARBA00022574"/>
    </source>
</evidence>
<keyword evidence="13" id="KW-0472">Membrane</keyword>
<evidence type="ECO:0000256" key="3">
    <source>
        <dbReference type="ARBA" id="ARBA00022490"/>
    </source>
</evidence>
<dbReference type="PANTHER" id="PTHR12442">
    <property type="entry name" value="DYNEIN INTERMEDIATE CHAIN"/>
    <property type="match status" value="1"/>
</dbReference>
<evidence type="ECO:0000256" key="1">
    <source>
        <dbReference type="ARBA" id="ARBA00004430"/>
    </source>
</evidence>
<evidence type="ECO:0000256" key="9">
    <source>
        <dbReference type="ARBA" id="ARBA00023212"/>
    </source>
</evidence>
<dbReference type="GO" id="GO:0003341">
    <property type="term" value="P:cilium movement"/>
    <property type="evidence" value="ECO:0007669"/>
    <property type="project" value="TreeGrafter"/>
</dbReference>
<dbReference type="GO" id="GO:0005874">
    <property type="term" value="C:microtubule"/>
    <property type="evidence" value="ECO:0007669"/>
    <property type="project" value="UniProtKB-KW"/>
</dbReference>
<dbReference type="OMA" id="YWSQGEV"/>
<feature type="region of interest" description="Disordered" evidence="12">
    <location>
        <begin position="102"/>
        <end position="196"/>
    </location>
</feature>
<dbReference type="Pfam" id="PF00400">
    <property type="entry name" value="WD40"/>
    <property type="match status" value="2"/>
</dbReference>
<dbReference type="EMBL" id="ASPP01001418">
    <property type="protein sequence ID" value="ETO35670.1"/>
    <property type="molecule type" value="Genomic_DNA"/>
</dbReference>
<proteinExistence type="inferred from homology"/>
<feature type="compositionally biased region" description="Polar residues" evidence="12">
    <location>
        <begin position="132"/>
        <end position="158"/>
    </location>
</feature>
<comment type="caution">
    <text evidence="14">The sequence shown here is derived from an EMBL/GenBank/DDBJ whole genome shotgun (WGS) entry which is preliminary data.</text>
</comment>
<keyword evidence="5" id="KW-0493">Microtubule</keyword>
<gene>
    <name evidence="14" type="ORF">RFI_01392</name>
</gene>
<evidence type="ECO:0000256" key="8">
    <source>
        <dbReference type="ARBA" id="ARBA00023175"/>
    </source>
</evidence>
<reference evidence="14 15" key="1">
    <citation type="journal article" date="2013" name="Curr. Biol.">
        <title>The Genome of the Foraminiferan Reticulomyxa filosa.</title>
        <authorList>
            <person name="Glockner G."/>
            <person name="Hulsmann N."/>
            <person name="Schleicher M."/>
            <person name="Noegel A.A."/>
            <person name="Eichinger L."/>
            <person name="Gallinger C."/>
            <person name="Pawlowski J."/>
            <person name="Sierra R."/>
            <person name="Euteneuer U."/>
            <person name="Pillet L."/>
            <person name="Moustafa A."/>
            <person name="Platzer M."/>
            <person name="Groth M."/>
            <person name="Szafranski K."/>
            <person name="Schliwa M."/>
        </authorList>
    </citation>
    <scope>NUCLEOTIDE SEQUENCE [LARGE SCALE GENOMIC DNA]</scope>
</reference>
<dbReference type="GO" id="GO:0045504">
    <property type="term" value="F:dynein heavy chain binding"/>
    <property type="evidence" value="ECO:0007669"/>
    <property type="project" value="TreeGrafter"/>
</dbReference>
<keyword evidence="9" id="KW-0206">Cytoskeleton</keyword>
<evidence type="ECO:0000256" key="10">
    <source>
        <dbReference type="ARBA" id="ARBA00023273"/>
    </source>
</evidence>
<evidence type="ECO:0000256" key="12">
    <source>
        <dbReference type="SAM" id="MobiDB-lite"/>
    </source>
</evidence>
<dbReference type="SUPFAM" id="SSF50978">
    <property type="entry name" value="WD40 repeat-like"/>
    <property type="match status" value="1"/>
</dbReference>
<comment type="subcellular location">
    <subcellularLocation>
        <location evidence="1">Cytoplasm</location>
        <location evidence="1">Cytoskeleton</location>
        <location evidence="1">Cilium axoneme</location>
    </subcellularLocation>
</comment>
<feature type="compositionally biased region" description="Basic and acidic residues" evidence="12">
    <location>
        <begin position="102"/>
        <end position="116"/>
    </location>
</feature>
<keyword evidence="8" id="KW-0505">Motor protein</keyword>
<dbReference type="OrthoDB" id="24670at2759"/>
<evidence type="ECO:0000256" key="13">
    <source>
        <dbReference type="SAM" id="Phobius"/>
    </source>
</evidence>
<dbReference type="InterPro" id="IPR050687">
    <property type="entry name" value="Dynein_IC"/>
</dbReference>
<dbReference type="PANTHER" id="PTHR12442:SF11">
    <property type="entry name" value="DYNEIN AXONEMAL INTERMEDIATE CHAIN 1"/>
    <property type="match status" value="1"/>
</dbReference>
<keyword evidence="15" id="KW-1185">Reference proteome</keyword>
<dbReference type="Gene3D" id="2.130.10.10">
    <property type="entry name" value="YVTN repeat-like/Quinoprotein amine dehydrogenase"/>
    <property type="match status" value="2"/>
</dbReference>
<feature type="repeat" description="WD" evidence="11">
    <location>
        <begin position="596"/>
        <end position="629"/>
    </location>
</feature>
<keyword evidence="13" id="KW-1133">Transmembrane helix</keyword>
<evidence type="ECO:0000256" key="5">
    <source>
        <dbReference type="ARBA" id="ARBA00022701"/>
    </source>
</evidence>
<evidence type="ECO:0000313" key="15">
    <source>
        <dbReference type="Proteomes" id="UP000023152"/>
    </source>
</evidence>
<evidence type="ECO:0000256" key="6">
    <source>
        <dbReference type="ARBA" id="ARBA00022737"/>
    </source>
</evidence>
<keyword evidence="7" id="KW-0243">Dynein</keyword>
<dbReference type="InterPro" id="IPR036322">
    <property type="entry name" value="WD40_repeat_dom_sf"/>
</dbReference>
<organism evidence="14 15">
    <name type="scientific">Reticulomyxa filosa</name>
    <dbReference type="NCBI Taxonomy" id="46433"/>
    <lineage>
        <taxon>Eukaryota</taxon>
        <taxon>Sar</taxon>
        <taxon>Rhizaria</taxon>
        <taxon>Retaria</taxon>
        <taxon>Foraminifera</taxon>
        <taxon>Monothalamids</taxon>
        <taxon>Reticulomyxidae</taxon>
        <taxon>Reticulomyxa</taxon>
    </lineage>
</organism>
<keyword evidence="13" id="KW-0812">Transmembrane</keyword>
<dbReference type="PROSITE" id="PS50294">
    <property type="entry name" value="WD_REPEATS_REGION"/>
    <property type="match status" value="1"/>
</dbReference>
<dbReference type="InterPro" id="IPR015943">
    <property type="entry name" value="WD40/YVTN_repeat-like_dom_sf"/>
</dbReference>
<comment type="similarity">
    <text evidence="2">Belongs to the dynein intermediate chain family.</text>
</comment>
<feature type="compositionally biased region" description="Basic and acidic residues" evidence="12">
    <location>
        <begin position="169"/>
        <end position="188"/>
    </location>
</feature>
<dbReference type="GO" id="GO:0036158">
    <property type="term" value="P:outer dynein arm assembly"/>
    <property type="evidence" value="ECO:0007669"/>
    <property type="project" value="TreeGrafter"/>
</dbReference>
<dbReference type="Proteomes" id="UP000023152">
    <property type="component" value="Unassembled WGS sequence"/>
</dbReference>
<dbReference type="AlphaFoldDB" id="X6PAV1"/>
<sequence length="646" mass="74626">MRLQRKIATNAAAPVKALRPKVKKCFPIEIKICPDEQLKLTETELNKEFNLTLTSINPDQPPKITTFNFHKGEFVSYTNTDHLAIHFNLDGVLSHVLEIQKEQKEQDDSNNEKVNENNEAQGTDGEEKTDQENGATQQASSQAEETVPNEQATEAVQTNEPPNENAENPQEKEPEKDDSKLEKEDHNTSPHKKLVKNQFNYGERASQTFNHPMRDREVMTEPPPTSVFSHNASTSSIYEAYLHSVIRARMQSKEKDNKVLDIYLKKEKERRQKKTFCIINKMYFGEDMFGNSDNTNSNIGVILKDSSDALLHSQSMLKALGIMERVVGQNSDQNSYHEFKYYKEEDLRERANVYYLLHLWTFKYHACSDKMITSLDWNSQYHDLFAVGYGSYNFHKQTHGMVCVYSLKSTRHPVRAIRVESGVMCLHFHPKHSSLLCVGAYDGGVAVYDIRNRDDTPIYSSEIPQLYHSDPVWDVRWHAEQADQPSNFYSISSDGVLKNWLMSKNELNNQIVMEMKQIIDENRDIKDEELTVCCLASCSCFDFNPNMKHIFLVGTEDGGIYQCNKAFKDGYVRVYQVWTLFHILQCLFLSFIGLFMYGHTMNVYAVRWNPFHPKTFLSASADWTVKLWDSDESVLQKKNKNNKHSF</sequence>
<evidence type="ECO:0000256" key="7">
    <source>
        <dbReference type="ARBA" id="ARBA00023017"/>
    </source>
</evidence>
<protein>
    <submittedName>
        <fullName evidence="14">Uncharacterized protein</fullName>
    </submittedName>
</protein>
<keyword evidence="3" id="KW-0963">Cytoplasm</keyword>
<evidence type="ECO:0000256" key="2">
    <source>
        <dbReference type="ARBA" id="ARBA00011059"/>
    </source>
</evidence>
<dbReference type="GO" id="GO:0045503">
    <property type="term" value="F:dynein light chain binding"/>
    <property type="evidence" value="ECO:0007669"/>
    <property type="project" value="TreeGrafter"/>
</dbReference>
<dbReference type="SMART" id="SM00320">
    <property type="entry name" value="WD40"/>
    <property type="match status" value="4"/>
</dbReference>
<keyword evidence="6" id="KW-0677">Repeat</keyword>
<evidence type="ECO:0000256" key="11">
    <source>
        <dbReference type="PROSITE-ProRule" id="PRU00221"/>
    </source>
</evidence>
<evidence type="ECO:0000313" key="14">
    <source>
        <dbReference type="EMBL" id="ETO35670.1"/>
    </source>
</evidence>
<dbReference type="PROSITE" id="PS50082">
    <property type="entry name" value="WD_REPEATS_2"/>
    <property type="match status" value="1"/>
</dbReference>
<feature type="transmembrane region" description="Helical" evidence="13">
    <location>
        <begin position="575"/>
        <end position="597"/>
    </location>
</feature>
<keyword evidence="4 11" id="KW-0853">WD repeat</keyword>
<name>X6PAV1_RETFI</name>
<dbReference type="GO" id="GO:0036157">
    <property type="term" value="C:outer dynein arm"/>
    <property type="evidence" value="ECO:0007669"/>
    <property type="project" value="TreeGrafter"/>
</dbReference>